<evidence type="ECO:0000256" key="9">
    <source>
        <dbReference type="ARBA" id="ARBA00031636"/>
    </source>
</evidence>
<keyword evidence="3" id="KW-0050">Antiport</keyword>
<evidence type="ECO:0000313" key="12">
    <source>
        <dbReference type="Proteomes" id="UP000011563"/>
    </source>
</evidence>
<evidence type="ECO:0000256" key="10">
    <source>
        <dbReference type="SAM" id="Phobius"/>
    </source>
</evidence>
<dbReference type="PIRSF" id="PIRSF006603">
    <property type="entry name" value="DinF"/>
    <property type="match status" value="1"/>
</dbReference>
<evidence type="ECO:0000256" key="8">
    <source>
        <dbReference type="ARBA" id="ARBA00023136"/>
    </source>
</evidence>
<keyword evidence="8 10" id="KW-0472">Membrane</keyword>
<dbReference type="Proteomes" id="UP000011563">
    <property type="component" value="Chromosome"/>
</dbReference>
<feature type="transmembrane region" description="Helical" evidence="10">
    <location>
        <begin position="243"/>
        <end position="266"/>
    </location>
</feature>
<dbReference type="GO" id="GO:0005886">
    <property type="term" value="C:plasma membrane"/>
    <property type="evidence" value="ECO:0007669"/>
    <property type="project" value="UniProtKB-SubCell"/>
</dbReference>
<sequence length="462" mass="50769">MMMSKLSNLEIFRKLTKQSFPILVSQLAGISFGLLDTIMTGHTNKNDLAAVSLATSIYVIIFVGLLGVINALVPIIAKNFGSGNNTEIGEYWGQGFWVSIVLSIIGTIPLYFSEIWFYFIGNIDLDVYNKVVRYLKILIIALPAALIFRTIYNLCAALSKSRVMITVSLVSVLCKASLNYIFIYGFFKIPSLGSTGASISTMIVSWISLSIGISIIYTDNFYKQFNIRIRKPNVSKIKEILKLGLPMGGSYLVEVLTFSFMTILITREGIVAVGAHQIITNIVSVCYIVPISLGLATSSMTAQFLGARNNDIAIQIGKIGIRVTMLIAAISCIAIYYFSDKIPTVYTNDSSIRTTCSSMMFIVPFFLIVDSVQCFNSYILRAYNITALPFILQTIALGVIGLGGGWWFGFGPGRTTYQPIHNILFSGAPIGASSMWIMATSGLAISAFSLYILYKEKVIKKL</sequence>
<evidence type="ECO:0000256" key="3">
    <source>
        <dbReference type="ARBA" id="ARBA00022449"/>
    </source>
</evidence>
<evidence type="ECO:0000256" key="5">
    <source>
        <dbReference type="ARBA" id="ARBA00022692"/>
    </source>
</evidence>
<feature type="transmembrane region" description="Helical" evidence="10">
    <location>
        <begin position="20"/>
        <end position="39"/>
    </location>
</feature>
<evidence type="ECO:0000313" key="11">
    <source>
        <dbReference type="EMBL" id="AGF49844.1"/>
    </source>
</evidence>
<keyword evidence="2" id="KW-0813">Transport</keyword>
<comment type="subcellular location">
    <subcellularLocation>
        <location evidence="1">Cell inner membrane</location>
        <topology evidence="1">Multi-pass membrane protein</topology>
    </subcellularLocation>
</comment>
<dbReference type="AlphaFoldDB" id="M1M411"/>
<dbReference type="GO" id="GO:0042910">
    <property type="term" value="F:xenobiotic transmembrane transporter activity"/>
    <property type="evidence" value="ECO:0007669"/>
    <property type="project" value="InterPro"/>
</dbReference>
<feature type="transmembrane region" description="Helical" evidence="10">
    <location>
        <begin position="51"/>
        <end position="76"/>
    </location>
</feature>
<feature type="transmembrane region" description="Helical" evidence="10">
    <location>
        <begin position="131"/>
        <end position="151"/>
    </location>
</feature>
<feature type="transmembrane region" description="Helical" evidence="10">
    <location>
        <begin position="387"/>
        <end position="410"/>
    </location>
</feature>
<keyword evidence="7" id="KW-0406">Ion transport</keyword>
<proteinExistence type="predicted"/>
<protein>
    <recommendedName>
        <fullName evidence="9">Multidrug-efflux transporter</fullName>
    </recommendedName>
</protein>
<feature type="transmembrane region" description="Helical" evidence="10">
    <location>
        <begin position="430"/>
        <end position="454"/>
    </location>
</feature>
<accession>M1M411</accession>
<dbReference type="Pfam" id="PF01554">
    <property type="entry name" value="MatE"/>
    <property type="match status" value="2"/>
</dbReference>
<dbReference type="PATRIC" id="fig|1208922.3.peg.398"/>
<evidence type="ECO:0000256" key="2">
    <source>
        <dbReference type="ARBA" id="ARBA00022448"/>
    </source>
</evidence>
<evidence type="ECO:0000256" key="6">
    <source>
        <dbReference type="ARBA" id="ARBA00022989"/>
    </source>
</evidence>
<dbReference type="NCBIfam" id="TIGR00797">
    <property type="entry name" value="matE"/>
    <property type="match status" value="1"/>
</dbReference>
<dbReference type="EMBL" id="CP003807">
    <property type="protein sequence ID" value="AGF49844.1"/>
    <property type="molecule type" value="Genomic_DNA"/>
</dbReference>
<dbReference type="InterPro" id="IPR002528">
    <property type="entry name" value="MATE_fam"/>
</dbReference>
<keyword evidence="12" id="KW-1185">Reference proteome</keyword>
<keyword evidence="4" id="KW-1003">Cell membrane</keyword>
<feature type="transmembrane region" description="Helical" evidence="10">
    <location>
        <begin position="359"/>
        <end position="380"/>
    </location>
</feature>
<dbReference type="KEGG" id="kbt:BCUE_0676"/>
<feature type="transmembrane region" description="Helical" evidence="10">
    <location>
        <begin position="278"/>
        <end position="298"/>
    </location>
</feature>
<keyword evidence="6 10" id="KW-1133">Transmembrane helix</keyword>
<dbReference type="PANTHER" id="PTHR43298">
    <property type="entry name" value="MULTIDRUG RESISTANCE PROTEIN NORM-RELATED"/>
    <property type="match status" value="1"/>
</dbReference>
<evidence type="ECO:0000256" key="7">
    <source>
        <dbReference type="ARBA" id="ARBA00023065"/>
    </source>
</evidence>
<feature type="transmembrane region" description="Helical" evidence="10">
    <location>
        <begin position="96"/>
        <end position="119"/>
    </location>
</feature>
<keyword evidence="5 10" id="KW-0812">Transmembrane</keyword>
<dbReference type="GO" id="GO:0006811">
    <property type="term" value="P:monoatomic ion transport"/>
    <property type="evidence" value="ECO:0007669"/>
    <property type="project" value="UniProtKB-KW"/>
</dbReference>
<dbReference type="InterPro" id="IPR048279">
    <property type="entry name" value="MdtK-like"/>
</dbReference>
<feature type="transmembrane region" description="Helical" evidence="10">
    <location>
        <begin position="319"/>
        <end position="339"/>
    </location>
</feature>
<organism evidence="11 12">
    <name type="scientific">Candidatus Kinetoplastidibacterium blastocrithidiae TCC012E</name>
    <dbReference type="NCBI Taxonomy" id="1208922"/>
    <lineage>
        <taxon>Bacteria</taxon>
        <taxon>Pseudomonadati</taxon>
        <taxon>Pseudomonadota</taxon>
        <taxon>Betaproteobacteria</taxon>
        <taxon>Candidatus Kinetoplastidibacterium</taxon>
    </lineage>
</organism>
<reference evidence="11 12" key="1">
    <citation type="journal article" date="2013" name="Genome Biol. Evol.">
        <title>Genome evolution and phylogenomic analysis of candidatus kinetoplastibacterium, the betaproteobacterial endosymbionts of strigomonas and angomonas.</title>
        <authorList>
            <person name="Alves J.M."/>
            <person name="Serrano M.G."/>
            <person name="Maia da Silva F."/>
            <person name="Voegtly L.J."/>
            <person name="Matveyev A.V."/>
            <person name="Teixeira M.M."/>
            <person name="Camargo E.P."/>
            <person name="Buck G.A."/>
        </authorList>
    </citation>
    <scope>NUCLEOTIDE SEQUENCE [LARGE SCALE GENOMIC DNA]</scope>
    <source>
        <strain evidence="11 12">TCC012E</strain>
    </source>
</reference>
<feature type="transmembrane region" description="Helical" evidence="10">
    <location>
        <begin position="163"/>
        <end position="187"/>
    </location>
</feature>
<dbReference type="GO" id="GO:0015297">
    <property type="term" value="F:antiporter activity"/>
    <property type="evidence" value="ECO:0007669"/>
    <property type="project" value="UniProtKB-KW"/>
</dbReference>
<dbReference type="InterPro" id="IPR050222">
    <property type="entry name" value="MATE_MdtK"/>
</dbReference>
<dbReference type="HOGENOM" id="CLU_012893_6_0_4"/>
<feature type="transmembrane region" description="Helical" evidence="10">
    <location>
        <begin position="199"/>
        <end position="222"/>
    </location>
</feature>
<evidence type="ECO:0000256" key="4">
    <source>
        <dbReference type="ARBA" id="ARBA00022475"/>
    </source>
</evidence>
<evidence type="ECO:0000256" key="1">
    <source>
        <dbReference type="ARBA" id="ARBA00004429"/>
    </source>
</evidence>
<gene>
    <name evidence="11" type="ORF">BCUE_0676</name>
</gene>
<dbReference type="PANTHER" id="PTHR43298:SF2">
    <property type="entry name" value="FMN_FAD EXPORTER YEEO-RELATED"/>
    <property type="match status" value="1"/>
</dbReference>
<name>M1M411_9PROT</name>